<dbReference type="EMBL" id="BSEN01000006">
    <property type="protein sequence ID" value="GLJ75956.1"/>
    <property type="molecule type" value="Genomic_DNA"/>
</dbReference>
<proteinExistence type="predicted"/>
<dbReference type="InterPro" id="IPR050407">
    <property type="entry name" value="Geranylgeranyl_reductase"/>
</dbReference>
<dbReference type="AlphaFoldDB" id="A0A9W6H9B4"/>
<dbReference type="Proteomes" id="UP001142372">
    <property type="component" value="Unassembled WGS sequence"/>
</dbReference>
<dbReference type="Gene3D" id="3.50.50.60">
    <property type="entry name" value="FAD/NAD(P)-binding domain"/>
    <property type="match status" value="1"/>
</dbReference>
<dbReference type="PRINTS" id="PR00420">
    <property type="entry name" value="RNGMNOXGNASE"/>
</dbReference>
<dbReference type="GO" id="GO:0071949">
    <property type="term" value="F:FAD binding"/>
    <property type="evidence" value="ECO:0007669"/>
    <property type="project" value="InterPro"/>
</dbReference>
<reference evidence="2" key="1">
    <citation type="journal article" date="2014" name="Int. J. Syst. Evol. Microbiol.">
        <title>Complete genome sequence of Corynebacterium casei LMG S-19264T (=DSM 44701T), isolated from a smear-ripened cheese.</title>
        <authorList>
            <consortium name="US DOE Joint Genome Institute (JGI-PGF)"/>
            <person name="Walter F."/>
            <person name="Albersmeier A."/>
            <person name="Kalinowski J."/>
            <person name="Ruckert C."/>
        </authorList>
    </citation>
    <scope>NUCLEOTIDE SEQUENCE</scope>
    <source>
        <strain evidence="2">VKM Ac-1401</strain>
    </source>
</reference>
<dbReference type="SUPFAM" id="SSF51905">
    <property type="entry name" value="FAD/NAD(P)-binding domain"/>
    <property type="match status" value="1"/>
</dbReference>
<protein>
    <submittedName>
        <fullName evidence="2">Oxidoreductase</fullName>
    </submittedName>
</protein>
<sequence length="350" mass="37616">MNTPDAGLIVVGAGPVGLAAAIEARRSGIDVLVIEAREGPIDKACGEGLMPGALHALLRLGVDPDGSDLAGIAYIDRERRVEHRFAGGAGRGVRRTVLQAALAHRAVEAGVRIEHGRVIDVEQDAEQVTVRLADTDAVLRAPWLVAADGLHSPIRRLLGLERPPQPEPRRRYGIRRHYAVSPWTDLVEVHWSKEVEAYVTPVDAYTVGVAMLGPRRVDLEQALAGIPELAERVASAPIASATRGAGPLLQQTRARTKGRVLLAGDASGYVDALTGEGMRVGFAQARSAIDAVRSGDTRRYERAWRAETRDFRMLTTGLVAAARSPLRARIVPAAVAQPRLFGSIVERLAR</sequence>
<keyword evidence="3" id="KW-1185">Reference proteome</keyword>
<dbReference type="InterPro" id="IPR036188">
    <property type="entry name" value="FAD/NAD-bd_sf"/>
</dbReference>
<feature type="domain" description="FAD-binding" evidence="1">
    <location>
        <begin position="9"/>
        <end position="283"/>
    </location>
</feature>
<accession>A0A9W6H9B4</accession>
<gene>
    <name evidence="2" type="ORF">GCM10017584_15300</name>
</gene>
<dbReference type="PANTHER" id="PTHR42685">
    <property type="entry name" value="GERANYLGERANYL DIPHOSPHATE REDUCTASE"/>
    <property type="match status" value="1"/>
</dbReference>
<comment type="caution">
    <text evidence="2">The sequence shown here is derived from an EMBL/GenBank/DDBJ whole genome shotgun (WGS) entry which is preliminary data.</text>
</comment>
<evidence type="ECO:0000313" key="3">
    <source>
        <dbReference type="Proteomes" id="UP001142372"/>
    </source>
</evidence>
<dbReference type="RefSeq" id="WP_271176632.1">
    <property type="nucleotide sequence ID" value="NZ_BAAAJO010000005.1"/>
</dbReference>
<evidence type="ECO:0000259" key="1">
    <source>
        <dbReference type="Pfam" id="PF01494"/>
    </source>
</evidence>
<evidence type="ECO:0000313" key="2">
    <source>
        <dbReference type="EMBL" id="GLJ75956.1"/>
    </source>
</evidence>
<dbReference type="PANTHER" id="PTHR42685:SF19">
    <property type="entry name" value="POSSIBLE OXIDOREDUCTASE"/>
    <property type="match status" value="1"/>
</dbReference>
<reference evidence="2" key="2">
    <citation type="submission" date="2023-01" db="EMBL/GenBank/DDBJ databases">
        <authorList>
            <person name="Sun Q."/>
            <person name="Evtushenko L."/>
        </authorList>
    </citation>
    <scope>NUCLEOTIDE SEQUENCE</scope>
    <source>
        <strain evidence="2">VKM Ac-1401</strain>
    </source>
</reference>
<dbReference type="InterPro" id="IPR002938">
    <property type="entry name" value="FAD-bd"/>
</dbReference>
<dbReference type="Pfam" id="PF01494">
    <property type="entry name" value="FAD_binding_3"/>
    <property type="match status" value="1"/>
</dbReference>
<name>A0A9W6H9B4_9MICO</name>
<organism evidence="2 3">
    <name type="scientific">Leifsonia poae</name>
    <dbReference type="NCBI Taxonomy" id="110933"/>
    <lineage>
        <taxon>Bacteria</taxon>
        <taxon>Bacillati</taxon>
        <taxon>Actinomycetota</taxon>
        <taxon>Actinomycetes</taxon>
        <taxon>Micrococcales</taxon>
        <taxon>Microbacteriaceae</taxon>
        <taxon>Leifsonia</taxon>
    </lineage>
</organism>